<dbReference type="PANTHER" id="PTHR21461">
    <property type="entry name" value="GLYCOSYLTRANSFERASE FAMILY 92 PROTEIN"/>
    <property type="match status" value="1"/>
</dbReference>
<evidence type="ECO:0000256" key="8">
    <source>
        <dbReference type="RuleBase" id="RU366017"/>
    </source>
</evidence>
<evidence type="ECO:0000256" key="2">
    <source>
        <dbReference type="ARBA" id="ARBA00007647"/>
    </source>
</evidence>
<dbReference type="EMBL" id="VCGU01000010">
    <property type="protein sequence ID" value="TRY68761.1"/>
    <property type="molecule type" value="Genomic_DNA"/>
</dbReference>
<evidence type="ECO:0000313" key="9">
    <source>
        <dbReference type="EMBL" id="TRY68761.1"/>
    </source>
</evidence>
<dbReference type="EC" id="2.4.1.-" evidence="8"/>
<dbReference type="Pfam" id="PF01697">
    <property type="entry name" value="Glyco_transf_92"/>
    <property type="match status" value="1"/>
</dbReference>
<keyword evidence="5" id="KW-0812">Transmembrane</keyword>
<organism evidence="9 10">
    <name type="scientific">Tigriopus californicus</name>
    <name type="common">Marine copepod</name>
    <dbReference type="NCBI Taxonomy" id="6832"/>
    <lineage>
        <taxon>Eukaryota</taxon>
        <taxon>Metazoa</taxon>
        <taxon>Ecdysozoa</taxon>
        <taxon>Arthropoda</taxon>
        <taxon>Crustacea</taxon>
        <taxon>Multicrustacea</taxon>
        <taxon>Hexanauplia</taxon>
        <taxon>Copepoda</taxon>
        <taxon>Harpacticoida</taxon>
        <taxon>Harpacticidae</taxon>
        <taxon>Tigriopus</taxon>
    </lineage>
</organism>
<keyword evidence="6" id="KW-1133">Transmembrane helix</keyword>
<evidence type="ECO:0000256" key="4">
    <source>
        <dbReference type="ARBA" id="ARBA00022679"/>
    </source>
</evidence>
<protein>
    <recommendedName>
        <fullName evidence="8">Glycosyltransferase family 92 protein</fullName>
        <ecNumber evidence="8">2.4.1.-</ecNumber>
    </recommendedName>
</protein>
<dbReference type="GO" id="GO:0016757">
    <property type="term" value="F:glycosyltransferase activity"/>
    <property type="evidence" value="ECO:0007669"/>
    <property type="project" value="UniProtKB-UniRule"/>
</dbReference>
<keyword evidence="7" id="KW-0472">Membrane</keyword>
<sequence>MSTWFPYKVFIRSAKTTISLSVISFVGFYLIVYPYDQESSNIWEPLDGNATVPTLDLPSTSTLLKTTQEVKRPFIPIDPHQDFWQTTVLNKQKIHVYSAFLDQRLASQAIIRINVVAPFKTKSLRIPAPLCLLERRNGSLITTNLVITQLKEHFSLPYCSYFFDCKLNHEPILHDLVRVALTSEGQPLSMEGLAPLKIFTSPEYSVEIKEQMVMCVKPFHYNWDRALWLVEFMEMYKLLGVSHFVFYNHTVGSNVDKVLRKYTESHEATVLRWNLPLKSQKEIRTEAIFTALNDCNLRAVNRFQYAVVLDVDEFIFPRKKEVFTLQRMIQDEIIRSQINRFGSFVTKNAFFYLYWENDTTTLSKFSDDPTTSLDHPYLLTQAKTRRTSTLKKHGYRSKYICLPHKATLLGNHNVWTHISGFSQVNIPDSVALSHHYRICEFGGFDCMKAPSVIDQTAHKWAPDLFPALKNTCQLIFGSQGCPIAPPLGSPY</sequence>
<keyword evidence="10" id="KW-1185">Reference proteome</keyword>
<comment type="caution">
    <text evidence="9">The sequence shown here is derived from an EMBL/GenBank/DDBJ whole genome shotgun (WGS) entry which is preliminary data.</text>
</comment>
<dbReference type="STRING" id="6832.A0A553NTK5"/>
<dbReference type="GO" id="GO:0005737">
    <property type="term" value="C:cytoplasm"/>
    <property type="evidence" value="ECO:0007669"/>
    <property type="project" value="TreeGrafter"/>
</dbReference>
<proteinExistence type="inferred from homology"/>
<reference evidence="9 10" key="1">
    <citation type="journal article" date="2018" name="Nat. Ecol. Evol.">
        <title>Genomic signatures of mitonuclear coevolution across populations of Tigriopus californicus.</title>
        <authorList>
            <person name="Barreto F.S."/>
            <person name="Watson E.T."/>
            <person name="Lima T.G."/>
            <person name="Willett C.S."/>
            <person name="Edmands S."/>
            <person name="Li W."/>
            <person name="Burton R.S."/>
        </authorList>
    </citation>
    <scope>NUCLEOTIDE SEQUENCE [LARGE SCALE GENOMIC DNA]</scope>
    <source>
        <strain evidence="9 10">San Diego</strain>
    </source>
</reference>
<name>A0A553NTK5_TIGCA</name>
<comment type="subcellular location">
    <subcellularLocation>
        <location evidence="1">Membrane</location>
        <topology evidence="1">Single-pass membrane protein</topology>
    </subcellularLocation>
</comment>
<evidence type="ECO:0000256" key="5">
    <source>
        <dbReference type="ARBA" id="ARBA00022692"/>
    </source>
</evidence>
<dbReference type="PANTHER" id="PTHR21461:SF40">
    <property type="entry name" value="GLYCOSYLTRANSFERASE FAMILY 92 PROTEIN"/>
    <property type="match status" value="1"/>
</dbReference>
<evidence type="ECO:0000256" key="6">
    <source>
        <dbReference type="ARBA" id="ARBA00022989"/>
    </source>
</evidence>
<keyword evidence="3 8" id="KW-0328">Glycosyltransferase</keyword>
<dbReference type="Proteomes" id="UP000318571">
    <property type="component" value="Chromosome 1"/>
</dbReference>
<comment type="similarity">
    <text evidence="2 8">Belongs to the glycosyltransferase 92 family.</text>
</comment>
<dbReference type="GO" id="GO:0016020">
    <property type="term" value="C:membrane"/>
    <property type="evidence" value="ECO:0007669"/>
    <property type="project" value="UniProtKB-SubCell"/>
</dbReference>
<keyword evidence="4 8" id="KW-0808">Transferase</keyword>
<dbReference type="OrthoDB" id="2526284at2759"/>
<dbReference type="InterPro" id="IPR008166">
    <property type="entry name" value="Glyco_transf_92"/>
</dbReference>
<dbReference type="OMA" id="RIMAYKE"/>
<evidence type="ECO:0000313" key="10">
    <source>
        <dbReference type="Proteomes" id="UP000318571"/>
    </source>
</evidence>
<gene>
    <name evidence="9" type="ORF">TCAL_13478</name>
</gene>
<evidence type="ECO:0000256" key="7">
    <source>
        <dbReference type="ARBA" id="ARBA00023136"/>
    </source>
</evidence>
<evidence type="ECO:0000256" key="3">
    <source>
        <dbReference type="ARBA" id="ARBA00022676"/>
    </source>
</evidence>
<dbReference type="AlphaFoldDB" id="A0A553NTK5"/>
<accession>A0A553NTK5</accession>
<evidence type="ECO:0000256" key="1">
    <source>
        <dbReference type="ARBA" id="ARBA00004167"/>
    </source>
</evidence>